<dbReference type="InterPro" id="IPR000014">
    <property type="entry name" value="PAS"/>
</dbReference>
<dbReference type="CDD" id="cd01948">
    <property type="entry name" value="EAL"/>
    <property type="match status" value="1"/>
</dbReference>
<proteinExistence type="predicted"/>
<evidence type="ECO:0000259" key="2">
    <source>
        <dbReference type="PROSITE" id="PS50883"/>
    </source>
</evidence>
<dbReference type="EMBL" id="WTVN01000027">
    <property type="protein sequence ID" value="NMG45264.1"/>
    <property type="molecule type" value="Genomic_DNA"/>
</dbReference>
<keyword evidence="4" id="KW-1185">Reference proteome</keyword>
<dbReference type="InterPro" id="IPR052155">
    <property type="entry name" value="Biofilm_reg_signaling"/>
</dbReference>
<dbReference type="InterPro" id="IPR035965">
    <property type="entry name" value="PAS-like_dom_sf"/>
</dbReference>
<dbReference type="SUPFAM" id="SSF141868">
    <property type="entry name" value="EAL domain-like"/>
    <property type="match status" value="1"/>
</dbReference>
<dbReference type="SMART" id="SM00052">
    <property type="entry name" value="EAL"/>
    <property type="match status" value="1"/>
</dbReference>
<dbReference type="Pfam" id="PF00563">
    <property type="entry name" value="EAL"/>
    <property type="match status" value="1"/>
</dbReference>
<dbReference type="Pfam" id="PF00989">
    <property type="entry name" value="PAS"/>
    <property type="match status" value="1"/>
</dbReference>
<comment type="caution">
    <text evidence="3">The sequence shown here is derived from an EMBL/GenBank/DDBJ whole genome shotgun (WGS) entry which is preliminary data.</text>
</comment>
<dbReference type="Gene3D" id="3.30.450.20">
    <property type="entry name" value="PAS domain"/>
    <property type="match status" value="2"/>
</dbReference>
<dbReference type="Gene3D" id="3.20.20.450">
    <property type="entry name" value="EAL domain"/>
    <property type="match status" value="1"/>
</dbReference>
<feature type="domain" description="EAL" evidence="2">
    <location>
        <begin position="371"/>
        <end position="622"/>
    </location>
</feature>
<dbReference type="Pfam" id="PF13188">
    <property type="entry name" value="PAS_8"/>
    <property type="match status" value="1"/>
</dbReference>
<evidence type="ECO:0000256" key="1">
    <source>
        <dbReference type="SAM" id="MobiDB-lite"/>
    </source>
</evidence>
<dbReference type="SUPFAM" id="SSF55785">
    <property type="entry name" value="PYP-like sensor domain (PAS domain)"/>
    <property type="match status" value="3"/>
</dbReference>
<sequence>MVAPMNAARRPQGNENPEEPFIPDFSEGAETGLYLALFELLDEGLIITGDEVVLEVNSAACRLLERDYRQIAGKPLADLFPSERDFLDARARLFIQGEMRGSLRVSLPGDRHRDLRFVAAARIRPGIHALILSPDVIAEAYADSTFAETPAVDALWPRLAAALEQPVIVIDERDRIAAANAVALAALGLARGSLIGQAVRDCMEIEWPAADAAQIARLRVPGQAGELGARVLAGPKPDWRLLILPPASPGRPPATGAVPSAAPLGESILERIFTDSPLPTLLCEGPEMRILAANTAAARVYGYSRETLGTMEIAALRTTPGDGRLPSEPGIWQHRRRDGSTFDVDIVTYALDSAARPGLVVVMHDLPEAPLLTFETRLRQAIDLGQLDVHFQPLVDVRDGTVEAGEALLRWHHPELGLIPFQHFGGVARDSGQLARMGDWVLHAACKAAAGWPQREGRAPRLIVNVALEQLLHGDLAERVHHALGASGLEPAQLELDLDERVLNDEHSRLIGVLQAIAGTGVRLAIDDYGRGLSSIPRLKRYPLNALKLDPFLVREVGIREDSAAIVEAIAGMAGILQLEVVARGVETEAQEAFLSALDCHLQQGPLFGRPMAVDAFRAFLA</sequence>
<dbReference type="Proteomes" id="UP000623795">
    <property type="component" value="Unassembled WGS sequence"/>
</dbReference>
<dbReference type="CDD" id="cd00130">
    <property type="entry name" value="PAS"/>
    <property type="match status" value="1"/>
</dbReference>
<gene>
    <name evidence="3" type="ORF">GPA22_16225</name>
</gene>
<dbReference type="PANTHER" id="PTHR44757">
    <property type="entry name" value="DIGUANYLATE CYCLASE DGCP"/>
    <property type="match status" value="1"/>
</dbReference>
<protein>
    <submittedName>
        <fullName evidence="3">EAL domain-containing protein</fullName>
    </submittedName>
</protein>
<dbReference type="PANTHER" id="PTHR44757:SF2">
    <property type="entry name" value="BIOFILM ARCHITECTURE MAINTENANCE PROTEIN MBAA"/>
    <property type="match status" value="1"/>
</dbReference>
<dbReference type="InterPro" id="IPR001633">
    <property type="entry name" value="EAL_dom"/>
</dbReference>
<feature type="region of interest" description="Disordered" evidence="1">
    <location>
        <begin position="1"/>
        <end position="23"/>
    </location>
</feature>
<dbReference type="InterPro" id="IPR035919">
    <property type="entry name" value="EAL_sf"/>
</dbReference>
<organism evidence="3 4">
    <name type="scientific">Aromatoleum toluvorans</name>
    <dbReference type="NCBI Taxonomy" id="92002"/>
    <lineage>
        <taxon>Bacteria</taxon>
        <taxon>Pseudomonadati</taxon>
        <taxon>Pseudomonadota</taxon>
        <taxon>Betaproteobacteria</taxon>
        <taxon>Rhodocyclales</taxon>
        <taxon>Rhodocyclaceae</taxon>
        <taxon>Aromatoleum</taxon>
    </lineage>
</organism>
<evidence type="ECO:0000313" key="3">
    <source>
        <dbReference type="EMBL" id="NMG45264.1"/>
    </source>
</evidence>
<accession>A0ABX1Q417</accession>
<dbReference type="PROSITE" id="PS50883">
    <property type="entry name" value="EAL"/>
    <property type="match status" value="1"/>
</dbReference>
<name>A0ABX1Q417_9RHOO</name>
<dbReference type="RefSeq" id="WP_169257105.1">
    <property type="nucleotide sequence ID" value="NZ_WTVN01000027.1"/>
</dbReference>
<evidence type="ECO:0000313" key="4">
    <source>
        <dbReference type="Proteomes" id="UP000623795"/>
    </source>
</evidence>
<dbReference type="InterPro" id="IPR013767">
    <property type="entry name" value="PAS_fold"/>
</dbReference>
<dbReference type="SMART" id="SM00091">
    <property type="entry name" value="PAS"/>
    <property type="match status" value="3"/>
</dbReference>
<reference evidence="3 4" key="1">
    <citation type="submission" date="2019-12" db="EMBL/GenBank/DDBJ databases">
        <title>Comparative genomics gives insights into the taxonomy of the Azoarcus-Aromatoleum group and reveals separate origins of nif in the plant-associated Azoarcus and non-plant-associated Aromatoleum sub-groups.</title>
        <authorList>
            <person name="Lafos M."/>
            <person name="Maluk M."/>
            <person name="Batista M."/>
            <person name="Junghare M."/>
            <person name="Carmona M."/>
            <person name="Faoro H."/>
            <person name="Cruz L.M."/>
            <person name="Battistoni F."/>
            <person name="De Souza E."/>
            <person name="Pedrosa F."/>
            <person name="Chen W.-M."/>
            <person name="Poole P.S."/>
            <person name="Dixon R.A."/>
            <person name="James E.K."/>
        </authorList>
    </citation>
    <scope>NUCLEOTIDE SEQUENCE [LARGE SCALE GENOMIC DNA]</scope>
    <source>
        <strain evidence="3 4">Td21</strain>
    </source>
</reference>